<keyword evidence="5 7" id="KW-1133">Transmembrane helix</keyword>
<name>A0ABV8B643_9BACI</name>
<proteinExistence type="inferred from homology"/>
<evidence type="ECO:0000256" key="1">
    <source>
        <dbReference type="ARBA" id="ARBA00004651"/>
    </source>
</evidence>
<evidence type="ECO:0000256" key="6">
    <source>
        <dbReference type="ARBA" id="ARBA00023136"/>
    </source>
</evidence>
<evidence type="ECO:0000256" key="3">
    <source>
        <dbReference type="ARBA" id="ARBA00022475"/>
    </source>
</evidence>
<keyword evidence="3" id="KW-1003">Cell membrane</keyword>
<gene>
    <name evidence="8" type="ORF">ACFOU2_16650</name>
</gene>
<feature type="transmembrane region" description="Helical" evidence="7">
    <location>
        <begin position="38"/>
        <end position="64"/>
    </location>
</feature>
<dbReference type="InterPro" id="IPR052923">
    <property type="entry name" value="UPF0718"/>
</dbReference>
<feature type="transmembrane region" description="Helical" evidence="7">
    <location>
        <begin position="307"/>
        <end position="329"/>
    </location>
</feature>
<dbReference type="PANTHER" id="PTHR34184">
    <property type="entry name" value="UPF0718 PROTEIN YCGR"/>
    <property type="match status" value="1"/>
</dbReference>
<evidence type="ECO:0000256" key="4">
    <source>
        <dbReference type="ARBA" id="ARBA00022692"/>
    </source>
</evidence>
<sequence>MKDFFLYAMFLFFVYLFFFGNEDMLTSFGVTLSEEWKAVFIVFLSLLLEALPFIILGAIASSIIQLFVGEQTIQRLVPKNPFPAMIVALCIAVITPVCECAIIPVVRRLIQKGVPAHAGTVILVGAPILNVVVFASTYYAFQNQPAIYFGRFILCALTALVTGMILYIVLSKSEILKIRKEDLIPKGVHLSNERGTSKWKAIIHHSSHEFFQVGKYFIIGAFLASLAQVYIERSALAQAVSGPVAETTIMMGLAFLLSICSEADAFVAASFKGTFLPSAILGFLVYGPILDLKNFLVMFSYFKMRFILFYTVVVTIIIFILSIIAGQYISKVGLW</sequence>
<feature type="transmembrane region" description="Helical" evidence="7">
    <location>
        <begin position="6"/>
        <end position="26"/>
    </location>
</feature>
<feature type="transmembrane region" description="Helical" evidence="7">
    <location>
        <begin position="118"/>
        <end position="141"/>
    </location>
</feature>
<evidence type="ECO:0000313" key="8">
    <source>
        <dbReference type="EMBL" id="MFC3885009.1"/>
    </source>
</evidence>
<comment type="similarity">
    <text evidence="2">Belongs to the UPF0718 family.</text>
</comment>
<dbReference type="Pfam" id="PF03773">
    <property type="entry name" value="ArsP_1"/>
    <property type="match status" value="1"/>
</dbReference>
<evidence type="ECO:0000256" key="5">
    <source>
        <dbReference type="ARBA" id="ARBA00022989"/>
    </source>
</evidence>
<keyword evidence="9" id="KW-1185">Reference proteome</keyword>
<reference evidence="9" key="1">
    <citation type="journal article" date="2019" name="Int. J. Syst. Evol. Microbiol.">
        <title>The Global Catalogue of Microorganisms (GCM) 10K type strain sequencing project: providing services to taxonomists for standard genome sequencing and annotation.</title>
        <authorList>
            <consortium name="The Broad Institute Genomics Platform"/>
            <consortium name="The Broad Institute Genome Sequencing Center for Infectious Disease"/>
            <person name="Wu L."/>
            <person name="Ma J."/>
        </authorList>
    </citation>
    <scope>NUCLEOTIDE SEQUENCE [LARGE SCALE GENOMIC DNA]</scope>
    <source>
        <strain evidence="9">CCUG 61889</strain>
    </source>
</reference>
<comment type="caution">
    <text evidence="8">The sequence shown here is derived from an EMBL/GenBank/DDBJ whole genome shotgun (WGS) entry which is preliminary data.</text>
</comment>
<dbReference type="EMBL" id="JBHRZT010000067">
    <property type="protein sequence ID" value="MFC3885009.1"/>
    <property type="molecule type" value="Genomic_DNA"/>
</dbReference>
<feature type="transmembrane region" description="Helical" evidence="7">
    <location>
        <begin position="147"/>
        <end position="170"/>
    </location>
</feature>
<dbReference type="PANTHER" id="PTHR34184:SF4">
    <property type="entry name" value="UPF0718 PROTEIN YCGR"/>
    <property type="match status" value="1"/>
</dbReference>
<feature type="transmembrane region" description="Helical" evidence="7">
    <location>
        <begin position="266"/>
        <end position="287"/>
    </location>
</feature>
<keyword evidence="6 7" id="KW-0472">Membrane</keyword>
<protein>
    <submittedName>
        <fullName evidence="8">Permease</fullName>
    </submittedName>
</protein>
<keyword evidence="4 7" id="KW-0812">Transmembrane</keyword>
<dbReference type="InterPro" id="IPR005524">
    <property type="entry name" value="DUF318"/>
</dbReference>
<evidence type="ECO:0000313" key="9">
    <source>
        <dbReference type="Proteomes" id="UP001595752"/>
    </source>
</evidence>
<evidence type="ECO:0000256" key="7">
    <source>
        <dbReference type="SAM" id="Phobius"/>
    </source>
</evidence>
<feature type="transmembrane region" description="Helical" evidence="7">
    <location>
        <begin position="237"/>
        <end position="259"/>
    </location>
</feature>
<dbReference type="Proteomes" id="UP001595752">
    <property type="component" value="Unassembled WGS sequence"/>
</dbReference>
<feature type="transmembrane region" description="Helical" evidence="7">
    <location>
        <begin position="84"/>
        <end position="106"/>
    </location>
</feature>
<accession>A0ABV8B643</accession>
<feature type="transmembrane region" description="Helical" evidence="7">
    <location>
        <begin position="213"/>
        <end position="231"/>
    </location>
</feature>
<evidence type="ECO:0000256" key="2">
    <source>
        <dbReference type="ARBA" id="ARBA00006386"/>
    </source>
</evidence>
<organism evidence="8 9">
    <name type="scientific">Bacillus songklensis</name>
    <dbReference type="NCBI Taxonomy" id="1069116"/>
    <lineage>
        <taxon>Bacteria</taxon>
        <taxon>Bacillati</taxon>
        <taxon>Bacillota</taxon>
        <taxon>Bacilli</taxon>
        <taxon>Bacillales</taxon>
        <taxon>Bacillaceae</taxon>
        <taxon>Bacillus</taxon>
    </lineage>
</organism>
<comment type="subcellular location">
    <subcellularLocation>
        <location evidence="1">Cell membrane</location>
        <topology evidence="1">Multi-pass membrane protein</topology>
    </subcellularLocation>
</comment>